<gene>
    <name evidence="1" type="ORF">ASAP_1569</name>
</gene>
<organism evidence="1 2">
    <name type="scientific">Asaia bogorensis</name>
    <dbReference type="NCBI Taxonomy" id="91915"/>
    <lineage>
        <taxon>Bacteria</taxon>
        <taxon>Pseudomonadati</taxon>
        <taxon>Pseudomonadota</taxon>
        <taxon>Alphaproteobacteria</taxon>
        <taxon>Acetobacterales</taxon>
        <taxon>Acetobacteraceae</taxon>
        <taxon>Asaia</taxon>
    </lineage>
</organism>
<evidence type="ECO:0000313" key="1">
    <source>
        <dbReference type="EMBL" id="CDG39614.1"/>
    </source>
</evidence>
<accession>A0A060QER0</accession>
<comment type="caution">
    <text evidence="1">The sequence shown here is derived from an EMBL/GenBank/DDBJ whole genome shotgun (WGS) entry which is preliminary data.</text>
</comment>
<name>A0A060QER0_9PROT</name>
<evidence type="ECO:0000313" key="2">
    <source>
        <dbReference type="Proteomes" id="UP000027583"/>
    </source>
</evidence>
<reference evidence="1 2" key="1">
    <citation type="journal article" date="2014" name="Genome Biol. Evol.">
        <title>Acetic acid bacteria genomes reveal functional traits for adaptation to life in insect guts.</title>
        <authorList>
            <person name="Chouaia B."/>
            <person name="Gaiarsa S."/>
            <person name="Crotti E."/>
            <person name="Comandatore F."/>
            <person name="Degli Esposti M."/>
            <person name="Ricci I."/>
            <person name="Alma A."/>
            <person name="Favia G."/>
            <person name="Bandi C."/>
            <person name="Daffonchio D."/>
        </authorList>
    </citation>
    <scope>NUCLEOTIDE SEQUENCE [LARGE SCALE GENOMIC DNA]</scope>
    <source>
        <strain evidence="1 2">SF2.1</strain>
    </source>
</reference>
<dbReference type="RefSeq" id="WP_031239835.1">
    <property type="nucleotide sequence ID" value="NZ_CBLX010000009.1"/>
</dbReference>
<dbReference type="AlphaFoldDB" id="A0A060QER0"/>
<proteinExistence type="predicted"/>
<reference evidence="1 2" key="2">
    <citation type="journal article" date="2014" name="PLoS ONE">
        <title>Evolution of mitochondria reconstructed from the energy metabolism of living bacteria.</title>
        <authorList>
            <person name="Degli Esposti M."/>
            <person name="Chouaia B."/>
            <person name="Comandatore F."/>
            <person name="Crotti E."/>
            <person name="Sassera D."/>
            <person name="Lievens P.M."/>
            <person name="Daffonchio D."/>
            <person name="Bandi C."/>
        </authorList>
    </citation>
    <scope>NUCLEOTIDE SEQUENCE [LARGE SCALE GENOMIC DNA]</scope>
    <source>
        <strain evidence="1 2">SF2.1</strain>
    </source>
</reference>
<sequence>MREITFTLPKPFPLLNHSIGQSRFALTGMRRKMARSVAMASAGQRPPEPFSRAHVLIERYSVGTPDNDGLQGGAKFLIDSLTTPRLLDQKKPNARRVVRNKRGLGFIIDDAPQYAEIEVIGVKCKRAEQRTVVTIREVVA</sequence>
<protein>
    <submittedName>
        <fullName evidence="1">Uncharacterized protein</fullName>
    </submittedName>
</protein>
<dbReference type="Proteomes" id="UP000027583">
    <property type="component" value="Unassembled WGS sequence"/>
</dbReference>
<dbReference type="EMBL" id="CBLX010000009">
    <property type="protein sequence ID" value="CDG39614.1"/>
    <property type="molecule type" value="Genomic_DNA"/>
</dbReference>